<keyword evidence="2" id="KW-1185">Reference proteome</keyword>
<evidence type="ECO:0000313" key="2">
    <source>
        <dbReference type="Proteomes" id="UP001054945"/>
    </source>
</evidence>
<organism evidence="1 2">
    <name type="scientific">Caerostris extrusa</name>
    <name type="common">Bark spider</name>
    <name type="synonym">Caerostris bankana</name>
    <dbReference type="NCBI Taxonomy" id="172846"/>
    <lineage>
        <taxon>Eukaryota</taxon>
        <taxon>Metazoa</taxon>
        <taxon>Ecdysozoa</taxon>
        <taxon>Arthropoda</taxon>
        <taxon>Chelicerata</taxon>
        <taxon>Arachnida</taxon>
        <taxon>Araneae</taxon>
        <taxon>Araneomorphae</taxon>
        <taxon>Entelegynae</taxon>
        <taxon>Araneoidea</taxon>
        <taxon>Araneidae</taxon>
        <taxon>Caerostris</taxon>
    </lineage>
</organism>
<gene>
    <name evidence="1" type="ORF">CEXT_73871</name>
</gene>
<evidence type="ECO:0000313" key="1">
    <source>
        <dbReference type="EMBL" id="GIX93301.1"/>
    </source>
</evidence>
<dbReference type="Proteomes" id="UP001054945">
    <property type="component" value="Unassembled WGS sequence"/>
</dbReference>
<reference evidence="1 2" key="1">
    <citation type="submission" date="2021-06" db="EMBL/GenBank/DDBJ databases">
        <title>Caerostris extrusa draft genome.</title>
        <authorList>
            <person name="Kono N."/>
            <person name="Arakawa K."/>
        </authorList>
    </citation>
    <scope>NUCLEOTIDE SEQUENCE [LARGE SCALE GENOMIC DNA]</scope>
</reference>
<name>A0AAV4P8D6_CAEEX</name>
<comment type="caution">
    <text evidence="1">The sequence shown here is derived from an EMBL/GenBank/DDBJ whole genome shotgun (WGS) entry which is preliminary data.</text>
</comment>
<accession>A0AAV4P8D6</accession>
<proteinExistence type="predicted"/>
<protein>
    <submittedName>
        <fullName evidence="1">Uncharacterized protein</fullName>
    </submittedName>
</protein>
<dbReference type="AlphaFoldDB" id="A0AAV4P8D6"/>
<dbReference type="EMBL" id="BPLR01004231">
    <property type="protein sequence ID" value="GIX93301.1"/>
    <property type="molecule type" value="Genomic_DNA"/>
</dbReference>
<sequence length="108" mass="12037">MKLYINQTDACNYASAVLLCGTISEECSIEYAIRLLISNRIAKLPNEKGVLHKYSPDTESEEIEAVQEQGRISKNILTLQQDTMHFHVSALAHYHGPDASSPEPSSFQ</sequence>